<keyword evidence="2 10" id="KW-0812">Transmembrane</keyword>
<keyword evidence="5 10" id="KW-1133">Transmembrane helix</keyword>
<evidence type="ECO:0000256" key="7">
    <source>
        <dbReference type="ARBA" id="ARBA00023157"/>
    </source>
</evidence>
<dbReference type="GeneID" id="117347636"/>
<proteinExistence type="predicted"/>
<accession>A0A6P8PJ23</accession>
<evidence type="ECO:0000256" key="1">
    <source>
        <dbReference type="ARBA" id="ARBA00004167"/>
    </source>
</evidence>
<dbReference type="FunFam" id="2.60.40.10:FF:000013">
    <property type="entry name" value="cell adhesion molecule 1 isoform X1"/>
    <property type="match status" value="1"/>
</dbReference>
<dbReference type="RefSeq" id="XP_033774708.1">
    <property type="nucleotide sequence ID" value="XM_033918817.1"/>
</dbReference>
<dbReference type="InterPro" id="IPR003599">
    <property type="entry name" value="Ig_sub"/>
</dbReference>
<keyword evidence="8" id="KW-0393">Immunoglobulin domain</keyword>
<dbReference type="KEGG" id="gsh:117347636"/>
<dbReference type="FunCoup" id="A0A6P8PJ23">
    <property type="interactions" value="554"/>
</dbReference>
<dbReference type="OrthoDB" id="10006996at2759"/>
<feature type="region of interest" description="Disordered" evidence="9">
    <location>
        <begin position="218"/>
        <end position="264"/>
    </location>
</feature>
<dbReference type="SUPFAM" id="SSF48726">
    <property type="entry name" value="Immunoglobulin"/>
    <property type="match status" value="2"/>
</dbReference>
<dbReference type="PROSITE" id="PS50835">
    <property type="entry name" value="IG_LIKE"/>
    <property type="match status" value="2"/>
</dbReference>
<feature type="domain" description="Ig-like" evidence="11">
    <location>
        <begin position="1"/>
        <end position="90"/>
    </location>
</feature>
<dbReference type="GO" id="GO:0002355">
    <property type="term" value="P:detection of tumor cell"/>
    <property type="evidence" value="ECO:0007669"/>
    <property type="project" value="TreeGrafter"/>
</dbReference>
<sequence length="434" mass="48422">MNESLEEGECQSSHTENITVEEGEMLALKCLVSFDAEAALQWSTPLGFVVFFNNQKVLKDRRYELIHYSQNELSISLSNVTVQDEGLYTCFHYTHPLQSKKVYVTVVAPPSKPMLEASVHDGEETITLTCSTFGSKPPPKMSWLLDNGIEIYGEMEHRFERDGKKCQTSSALVIGAYHRGAVVTCVVQHESLKPGTLITDFRLTSFSTTEVLTDVPELVPATSPSPQNYTAHVPSESAHTATTRSSTEEPSISNALTSNTQGTIEESSLTIWPEKSSDVKQPKEFYRTDKPRSYSSSTTSRTGTILNTEETTLIVENTTAITNHNARTLQKKSGVLLIILVVFLICALLIIVQLFARKLRKAHLTWKRETDSDQTVESNKSRSNEDNPCQDRNVQLTNHKPISYVNEVFSDTIQRSSEENVDPVKPTPADETII</sequence>
<evidence type="ECO:0000256" key="8">
    <source>
        <dbReference type="ARBA" id="ARBA00023319"/>
    </source>
</evidence>
<gene>
    <name evidence="13" type="primary">CRTAM</name>
</gene>
<dbReference type="PANTHER" id="PTHR47118">
    <property type="entry name" value="CYTOTOXIC AND REGULATORY T-CELL MOLECULE"/>
    <property type="match status" value="1"/>
</dbReference>
<evidence type="ECO:0000256" key="10">
    <source>
        <dbReference type="SAM" id="Phobius"/>
    </source>
</evidence>
<dbReference type="InterPro" id="IPR013162">
    <property type="entry name" value="CD80_C2-set"/>
</dbReference>
<dbReference type="InterPro" id="IPR013106">
    <property type="entry name" value="Ig_V-set"/>
</dbReference>
<feature type="region of interest" description="Disordered" evidence="9">
    <location>
        <begin position="367"/>
        <end position="393"/>
    </location>
</feature>
<keyword evidence="3" id="KW-0732">Signal</keyword>
<keyword evidence="6 10" id="KW-0472">Membrane</keyword>
<protein>
    <submittedName>
        <fullName evidence="13">Cytotoxic and regulatory T-cell molecule</fullName>
    </submittedName>
</protein>
<dbReference type="SMART" id="SM00409">
    <property type="entry name" value="IG"/>
    <property type="match status" value="2"/>
</dbReference>
<dbReference type="GO" id="GO:0005102">
    <property type="term" value="F:signaling receptor binding"/>
    <property type="evidence" value="ECO:0007669"/>
    <property type="project" value="TreeGrafter"/>
</dbReference>
<dbReference type="InterPro" id="IPR036179">
    <property type="entry name" value="Ig-like_dom_sf"/>
</dbReference>
<evidence type="ECO:0000256" key="2">
    <source>
        <dbReference type="ARBA" id="ARBA00022692"/>
    </source>
</evidence>
<dbReference type="InterPro" id="IPR007110">
    <property type="entry name" value="Ig-like_dom"/>
</dbReference>
<dbReference type="Proteomes" id="UP000515159">
    <property type="component" value="Chromosome 13"/>
</dbReference>
<dbReference type="Pfam" id="PF08205">
    <property type="entry name" value="C2-set_2"/>
    <property type="match status" value="1"/>
</dbReference>
<evidence type="ECO:0000256" key="9">
    <source>
        <dbReference type="SAM" id="MobiDB-lite"/>
    </source>
</evidence>
<evidence type="ECO:0000313" key="12">
    <source>
        <dbReference type="Proteomes" id="UP000515159"/>
    </source>
</evidence>
<feature type="transmembrane region" description="Helical" evidence="10">
    <location>
        <begin position="335"/>
        <end position="356"/>
    </location>
</feature>
<keyword evidence="12" id="KW-1185">Reference proteome</keyword>
<dbReference type="GO" id="GO:0005886">
    <property type="term" value="C:plasma membrane"/>
    <property type="evidence" value="ECO:0007669"/>
    <property type="project" value="TreeGrafter"/>
</dbReference>
<feature type="region of interest" description="Disordered" evidence="9">
    <location>
        <begin position="414"/>
        <end position="434"/>
    </location>
</feature>
<dbReference type="GO" id="GO:0002860">
    <property type="term" value="P:positive regulation of natural killer cell mediated cytotoxicity directed against tumor cell target"/>
    <property type="evidence" value="ECO:0007669"/>
    <property type="project" value="TreeGrafter"/>
</dbReference>
<evidence type="ECO:0000256" key="4">
    <source>
        <dbReference type="ARBA" id="ARBA00022737"/>
    </source>
</evidence>
<evidence type="ECO:0000256" key="5">
    <source>
        <dbReference type="ARBA" id="ARBA00022989"/>
    </source>
</evidence>
<dbReference type="InParanoid" id="A0A6P8PJ23"/>
<reference evidence="13" key="1">
    <citation type="submission" date="2025-08" db="UniProtKB">
        <authorList>
            <consortium name="RefSeq"/>
        </authorList>
    </citation>
    <scope>IDENTIFICATION</scope>
</reference>
<dbReference type="AlphaFoldDB" id="A0A6P8PJ23"/>
<evidence type="ECO:0000313" key="13">
    <source>
        <dbReference type="RefSeq" id="XP_033774708.1"/>
    </source>
</evidence>
<feature type="compositionally biased region" description="Polar residues" evidence="9">
    <location>
        <begin position="237"/>
        <end position="264"/>
    </location>
</feature>
<dbReference type="CTD" id="56253"/>
<comment type="subcellular location">
    <subcellularLocation>
        <location evidence="1">Membrane</location>
        <topology evidence="1">Single-pass membrane protein</topology>
    </subcellularLocation>
</comment>
<keyword evidence="7" id="KW-1015">Disulfide bond</keyword>
<keyword evidence="4" id="KW-0677">Repeat</keyword>
<dbReference type="PANTHER" id="PTHR47118:SF1">
    <property type="entry name" value="CYTOTOXIC AND REGULATORY T-CELL MOLECULE"/>
    <property type="match status" value="1"/>
</dbReference>
<evidence type="ECO:0000256" key="6">
    <source>
        <dbReference type="ARBA" id="ARBA00023136"/>
    </source>
</evidence>
<evidence type="ECO:0000259" key="11">
    <source>
        <dbReference type="PROSITE" id="PS50835"/>
    </source>
</evidence>
<dbReference type="Pfam" id="PF07686">
    <property type="entry name" value="V-set"/>
    <property type="match status" value="1"/>
</dbReference>
<dbReference type="InterPro" id="IPR013783">
    <property type="entry name" value="Ig-like_fold"/>
</dbReference>
<dbReference type="InterPro" id="IPR053096">
    <property type="entry name" value="CRTAM"/>
</dbReference>
<name>A0A6P8PJ23_GEOSA</name>
<dbReference type="GO" id="GO:0008037">
    <property type="term" value="P:cell recognition"/>
    <property type="evidence" value="ECO:0007669"/>
    <property type="project" value="TreeGrafter"/>
</dbReference>
<dbReference type="Gene3D" id="2.60.40.10">
    <property type="entry name" value="Immunoglobulins"/>
    <property type="match status" value="2"/>
</dbReference>
<organism evidence="12 13">
    <name type="scientific">Geotrypetes seraphini</name>
    <name type="common">Gaboon caecilian</name>
    <name type="synonym">Caecilia seraphini</name>
    <dbReference type="NCBI Taxonomy" id="260995"/>
    <lineage>
        <taxon>Eukaryota</taxon>
        <taxon>Metazoa</taxon>
        <taxon>Chordata</taxon>
        <taxon>Craniata</taxon>
        <taxon>Vertebrata</taxon>
        <taxon>Euteleostomi</taxon>
        <taxon>Amphibia</taxon>
        <taxon>Gymnophiona</taxon>
        <taxon>Geotrypetes</taxon>
    </lineage>
</organism>
<evidence type="ECO:0000256" key="3">
    <source>
        <dbReference type="ARBA" id="ARBA00022729"/>
    </source>
</evidence>
<feature type="domain" description="Ig-like" evidence="11">
    <location>
        <begin position="110"/>
        <end position="204"/>
    </location>
</feature>